<evidence type="ECO:0000313" key="3">
    <source>
        <dbReference type="Proteomes" id="UP000005519"/>
    </source>
</evidence>
<dbReference type="AlphaFoldDB" id="C9PS55"/>
<evidence type="ECO:0000313" key="2">
    <source>
        <dbReference type="EMBL" id="EEX49782.1"/>
    </source>
</evidence>
<dbReference type="STRING" id="667128.HMPREF0621_1829"/>
<keyword evidence="1" id="KW-0812">Transmembrane</keyword>
<evidence type="ECO:0008006" key="4">
    <source>
        <dbReference type="Google" id="ProtNLM"/>
    </source>
</evidence>
<protein>
    <recommendedName>
        <fullName evidence="4">DUF997 family protein</fullName>
    </recommendedName>
</protein>
<dbReference type="OrthoDB" id="7062456at2"/>
<name>C9PS55_9PAST</name>
<keyword evidence="1" id="KW-0472">Membrane</keyword>
<dbReference type="PANTHER" id="PTHR39174:SF1">
    <property type="entry name" value="INNER MEMBRANE PROTEIN"/>
    <property type="match status" value="1"/>
</dbReference>
<sequence length="84" mass="9840">MNLNSRYKQATKEALWAFGLTILYMVGWCIFAYGLPNTKGFLGFPLWFEFSCLYLPILFTFIIYACIKVVFVDIDLEVHKKDEL</sequence>
<feature type="transmembrane region" description="Helical" evidence="1">
    <location>
        <begin position="14"/>
        <end position="33"/>
    </location>
</feature>
<feature type="transmembrane region" description="Helical" evidence="1">
    <location>
        <begin position="53"/>
        <end position="71"/>
    </location>
</feature>
<dbReference type="Proteomes" id="UP000005519">
    <property type="component" value="Unassembled WGS sequence"/>
</dbReference>
<dbReference type="Pfam" id="PF06196">
    <property type="entry name" value="DUF997"/>
    <property type="match status" value="1"/>
</dbReference>
<reference evidence="2 3" key="1">
    <citation type="submission" date="2009-10" db="EMBL/GenBank/DDBJ databases">
        <authorList>
            <person name="Muzny D."/>
            <person name="Qin X."/>
            <person name="Deng J."/>
            <person name="Jiang H."/>
            <person name="Liu Y."/>
            <person name="Qu J."/>
            <person name="Song X.-Z."/>
            <person name="Zhang L."/>
            <person name="Thornton R."/>
            <person name="Coyle M."/>
            <person name="Francisco L."/>
            <person name="Jackson L."/>
            <person name="Javaid M."/>
            <person name="Korchina V."/>
            <person name="Kovar C."/>
            <person name="Mata R."/>
            <person name="Mathew T."/>
            <person name="Ngo R."/>
            <person name="Nguyen L."/>
            <person name="Nguyen N."/>
            <person name="Okwuonu G."/>
            <person name="Ongeri F."/>
            <person name="Pham C."/>
            <person name="Simmons D."/>
            <person name="Wilczek-Boney K."/>
            <person name="Hale W."/>
            <person name="Jakkamsetti A."/>
            <person name="Pham P."/>
            <person name="Ruth R."/>
            <person name="San Lucas F."/>
            <person name="Warren J."/>
            <person name="Zhang J."/>
            <person name="Zhao Z."/>
            <person name="Zhou C."/>
            <person name="Zhu D."/>
            <person name="Lee S."/>
            <person name="Bess C."/>
            <person name="Blankenburg K."/>
            <person name="Forbes L."/>
            <person name="Fu Q."/>
            <person name="Gubbala S."/>
            <person name="Hirani K."/>
            <person name="Jayaseelan J.C."/>
            <person name="Lara F."/>
            <person name="Munidasa M."/>
            <person name="Palculict T."/>
            <person name="Patil S."/>
            <person name="Pu L.-L."/>
            <person name="Saada N."/>
            <person name="Tang L."/>
            <person name="Weissenberger G."/>
            <person name="Zhu Y."/>
            <person name="Hemphill L."/>
            <person name="Shang Y."/>
            <person name="Youmans B."/>
            <person name="Ayvaz T."/>
            <person name="Ross M."/>
            <person name="Santibanez J."/>
            <person name="Aqrawi P."/>
            <person name="Gross S."/>
            <person name="Joshi V."/>
            <person name="Fowler G."/>
            <person name="Nazareth L."/>
            <person name="Reid J."/>
            <person name="Worley K."/>
            <person name="Petrosino J."/>
            <person name="Highlander S."/>
            <person name="Gibbs R."/>
        </authorList>
    </citation>
    <scope>NUCLEOTIDE SEQUENCE [LARGE SCALE GENOMIC DNA]</scope>
    <source>
        <strain evidence="2 3">ATCC 43325</strain>
    </source>
</reference>
<dbReference type="HOGENOM" id="CLU_166678_1_0_6"/>
<dbReference type="EMBL" id="ACZR01000018">
    <property type="protein sequence ID" value="EEX49782.1"/>
    <property type="molecule type" value="Genomic_DNA"/>
</dbReference>
<evidence type="ECO:0000256" key="1">
    <source>
        <dbReference type="SAM" id="Phobius"/>
    </source>
</evidence>
<gene>
    <name evidence="2" type="ORF">HMPREF0621_1829</name>
</gene>
<dbReference type="InterPro" id="IPR010398">
    <property type="entry name" value="DUF997"/>
</dbReference>
<dbReference type="PANTHER" id="PTHR39174">
    <property type="entry name" value="INNER MEMBRANE PROTEIN-RELATED"/>
    <property type="match status" value="1"/>
</dbReference>
<comment type="caution">
    <text evidence="2">The sequence shown here is derived from an EMBL/GenBank/DDBJ whole genome shotgun (WGS) entry which is preliminary data.</text>
</comment>
<organism evidence="2 3">
    <name type="scientific">Pasteurella dagmatis ATCC 43325</name>
    <dbReference type="NCBI Taxonomy" id="667128"/>
    <lineage>
        <taxon>Bacteria</taxon>
        <taxon>Pseudomonadati</taxon>
        <taxon>Pseudomonadota</taxon>
        <taxon>Gammaproteobacteria</taxon>
        <taxon>Pasteurellales</taxon>
        <taxon>Pasteurellaceae</taxon>
        <taxon>Pasteurella</taxon>
    </lineage>
</organism>
<proteinExistence type="predicted"/>
<keyword evidence="1" id="KW-1133">Transmembrane helix</keyword>
<keyword evidence="3" id="KW-1185">Reference proteome</keyword>
<dbReference type="RefSeq" id="WP_005762919.1">
    <property type="nucleotide sequence ID" value="NZ_GG704810.1"/>
</dbReference>
<accession>C9PS55</accession>